<dbReference type="AlphaFoldDB" id="A0A0C3CIR2"/>
<gene>
    <name evidence="1" type="ORF">M413DRAFT_374023</name>
</gene>
<dbReference type="HOGENOM" id="CLU_490102_0_0_1"/>
<evidence type="ECO:0000313" key="1">
    <source>
        <dbReference type="EMBL" id="KIM44054.1"/>
    </source>
</evidence>
<reference evidence="1 2" key="1">
    <citation type="submission" date="2014-04" db="EMBL/GenBank/DDBJ databases">
        <authorList>
            <consortium name="DOE Joint Genome Institute"/>
            <person name="Kuo A."/>
            <person name="Gay G."/>
            <person name="Dore J."/>
            <person name="Kohler A."/>
            <person name="Nagy L.G."/>
            <person name="Floudas D."/>
            <person name="Copeland A."/>
            <person name="Barry K.W."/>
            <person name="Cichocki N."/>
            <person name="Veneault-Fourrey C."/>
            <person name="LaButti K."/>
            <person name="Lindquist E.A."/>
            <person name="Lipzen A."/>
            <person name="Lundell T."/>
            <person name="Morin E."/>
            <person name="Murat C."/>
            <person name="Sun H."/>
            <person name="Tunlid A."/>
            <person name="Henrissat B."/>
            <person name="Grigoriev I.V."/>
            <person name="Hibbett D.S."/>
            <person name="Martin F."/>
            <person name="Nordberg H.P."/>
            <person name="Cantor M.N."/>
            <person name="Hua S.X."/>
        </authorList>
    </citation>
    <scope>NUCLEOTIDE SEQUENCE [LARGE SCALE GENOMIC DNA]</scope>
    <source>
        <strain evidence="2">h7</strain>
    </source>
</reference>
<evidence type="ECO:0008006" key="3">
    <source>
        <dbReference type="Google" id="ProtNLM"/>
    </source>
</evidence>
<accession>A0A0C3CIR2</accession>
<dbReference type="PANTHER" id="PTHR17695:SF11">
    <property type="entry name" value="SMALL SUBUNIT PROCESSOME COMPONENT 20 HOMOLOG"/>
    <property type="match status" value="1"/>
</dbReference>
<dbReference type="InterPro" id="IPR052575">
    <property type="entry name" value="SSU_processome_comp_20"/>
</dbReference>
<dbReference type="OrthoDB" id="360653at2759"/>
<dbReference type="InterPro" id="IPR016024">
    <property type="entry name" value="ARM-type_fold"/>
</dbReference>
<dbReference type="Proteomes" id="UP000053424">
    <property type="component" value="Unassembled WGS sequence"/>
</dbReference>
<protein>
    <recommendedName>
        <fullName evidence="3">Pre-rRNA-processing protein Ipi1 N-terminal domain-containing protein</fullName>
    </recommendedName>
</protein>
<reference evidence="2" key="2">
    <citation type="submission" date="2015-01" db="EMBL/GenBank/DDBJ databases">
        <title>Evolutionary Origins and Diversification of the Mycorrhizal Mutualists.</title>
        <authorList>
            <consortium name="DOE Joint Genome Institute"/>
            <consortium name="Mycorrhizal Genomics Consortium"/>
            <person name="Kohler A."/>
            <person name="Kuo A."/>
            <person name="Nagy L.G."/>
            <person name="Floudas D."/>
            <person name="Copeland A."/>
            <person name="Barry K.W."/>
            <person name="Cichocki N."/>
            <person name="Veneault-Fourrey C."/>
            <person name="LaButti K."/>
            <person name="Lindquist E.A."/>
            <person name="Lipzen A."/>
            <person name="Lundell T."/>
            <person name="Morin E."/>
            <person name="Murat C."/>
            <person name="Riley R."/>
            <person name="Ohm R."/>
            <person name="Sun H."/>
            <person name="Tunlid A."/>
            <person name="Henrissat B."/>
            <person name="Grigoriev I.V."/>
            <person name="Hibbett D.S."/>
            <person name="Martin F."/>
        </authorList>
    </citation>
    <scope>NUCLEOTIDE SEQUENCE [LARGE SCALE GENOMIC DNA]</scope>
    <source>
        <strain evidence="2">h7</strain>
    </source>
</reference>
<proteinExistence type="predicted"/>
<keyword evidence="2" id="KW-1185">Reference proteome</keyword>
<sequence>MEFDEAMDATPQPKRFKHQSYNQTLKEVHLPSTFKQSHLENEVGENDSHFHEALNHWRQLNLAPSFIQFAIKADGLSASMPLLLHNWREIYTLWEGAMQQADDEGLRALLDLLQKMAHDLRTTISPVYPDLLDRLLSLLPRSISAPALTALLETFSSLFRYLLIPGIDPKLLDQTWSKICAVLPKCLGEIQRALAEVWGGVLRRMKAGPRENAASLLAENAGNLEDATAWVVVSACKSVSQTLHTCSPSIFSPLISYHLSAPDPKATYTLLRRSLTALIHHVKNADQISLIGDLFIERLSSVLNDVDTGKEEDVERLRRMLELTAVLCGVRQGSRLTSSQKTTLYANLDKLPISAGIHSALLQYSTALFVAGDISLWSGPGFKFLQRCWSSPTILPFSLKFYSCLADIGWTGWRSFALSLVYKSTTKPELGLFQREPRRLLAFLGGLARGKHLENTKELELVWLAWSKKIEVFVVERLKDGKWKEGPHEGSASPLSITYFNFAHVKFLGLRVRRP</sequence>
<name>A0A0C3CIR2_HEBCY</name>
<dbReference type="EMBL" id="KN831774">
    <property type="protein sequence ID" value="KIM44054.1"/>
    <property type="molecule type" value="Genomic_DNA"/>
</dbReference>
<dbReference type="STRING" id="686832.A0A0C3CIR2"/>
<evidence type="ECO:0000313" key="2">
    <source>
        <dbReference type="Proteomes" id="UP000053424"/>
    </source>
</evidence>
<organism evidence="1 2">
    <name type="scientific">Hebeloma cylindrosporum</name>
    <dbReference type="NCBI Taxonomy" id="76867"/>
    <lineage>
        <taxon>Eukaryota</taxon>
        <taxon>Fungi</taxon>
        <taxon>Dikarya</taxon>
        <taxon>Basidiomycota</taxon>
        <taxon>Agaricomycotina</taxon>
        <taxon>Agaricomycetes</taxon>
        <taxon>Agaricomycetidae</taxon>
        <taxon>Agaricales</taxon>
        <taxon>Agaricineae</taxon>
        <taxon>Hymenogastraceae</taxon>
        <taxon>Hebeloma</taxon>
    </lineage>
</organism>
<dbReference type="PANTHER" id="PTHR17695">
    <property type="entry name" value="SMALL SUBUNIT PROCESSOME COMPONENT 20 HOMOLOG"/>
    <property type="match status" value="1"/>
</dbReference>
<dbReference type="GO" id="GO:0030686">
    <property type="term" value="C:90S preribosome"/>
    <property type="evidence" value="ECO:0007669"/>
    <property type="project" value="TreeGrafter"/>
</dbReference>
<dbReference type="SUPFAM" id="SSF48371">
    <property type="entry name" value="ARM repeat"/>
    <property type="match status" value="1"/>
</dbReference>
<dbReference type="GO" id="GO:0032040">
    <property type="term" value="C:small-subunit processome"/>
    <property type="evidence" value="ECO:0007669"/>
    <property type="project" value="TreeGrafter"/>
</dbReference>